<accession>A0A9P0GKS5</accession>
<dbReference type="Proteomes" id="UP001153636">
    <property type="component" value="Chromosome 8"/>
</dbReference>
<dbReference type="InterPro" id="IPR058913">
    <property type="entry name" value="Integrase_dom_put"/>
</dbReference>
<dbReference type="AlphaFoldDB" id="A0A9P0GKS5"/>
<evidence type="ECO:0000259" key="1">
    <source>
        <dbReference type="Pfam" id="PF24764"/>
    </source>
</evidence>
<proteinExistence type="predicted"/>
<protein>
    <recommendedName>
        <fullName evidence="1">Integrase core domain-containing protein</fullName>
    </recommendedName>
</protein>
<sequence length="257" mass="29810">MDSYDKLKPYGICINGCIDGFSRHIIYLQAGSTSSDPKVVAGYFLQGLEQVNGCPKTLRCDLGTKNRVVERIQNSLHQLFNENPGNKPCLLYGKSCHNQRIESWWGILRKHCSQFWMNLFEMLKEDNYFGGTFIDKSLIQFCFMELIQKNLDQVVLEWNIHKIRRLKNTVSPSGRPCIMYEMPSIYKTRSYMVGVPNFAIEALRSECKFLKYPCDQDVFDLCNILLVENNWEKGSDPHEAVDLYIQLRNVLKSILNI</sequence>
<name>A0A9P0GKS5_9CUCU</name>
<dbReference type="PANTHER" id="PTHR46791:SF13">
    <property type="entry name" value="CLR5 DOMAIN-CONTAINING PROTEIN"/>
    <property type="match status" value="1"/>
</dbReference>
<organism evidence="2 3">
    <name type="scientific">Psylliodes chrysocephalus</name>
    <dbReference type="NCBI Taxonomy" id="3402493"/>
    <lineage>
        <taxon>Eukaryota</taxon>
        <taxon>Metazoa</taxon>
        <taxon>Ecdysozoa</taxon>
        <taxon>Arthropoda</taxon>
        <taxon>Hexapoda</taxon>
        <taxon>Insecta</taxon>
        <taxon>Pterygota</taxon>
        <taxon>Neoptera</taxon>
        <taxon>Endopterygota</taxon>
        <taxon>Coleoptera</taxon>
        <taxon>Polyphaga</taxon>
        <taxon>Cucujiformia</taxon>
        <taxon>Chrysomeloidea</taxon>
        <taxon>Chrysomelidae</taxon>
        <taxon>Galerucinae</taxon>
        <taxon>Alticini</taxon>
        <taxon>Psylliodes</taxon>
    </lineage>
</organism>
<feature type="domain" description="Integrase core" evidence="1">
    <location>
        <begin position="1"/>
        <end position="169"/>
    </location>
</feature>
<evidence type="ECO:0000313" key="3">
    <source>
        <dbReference type="Proteomes" id="UP001153636"/>
    </source>
</evidence>
<reference evidence="2" key="1">
    <citation type="submission" date="2022-01" db="EMBL/GenBank/DDBJ databases">
        <authorList>
            <person name="King R."/>
        </authorList>
    </citation>
    <scope>NUCLEOTIDE SEQUENCE</scope>
</reference>
<evidence type="ECO:0000313" key="2">
    <source>
        <dbReference type="EMBL" id="CAH1114742.1"/>
    </source>
</evidence>
<keyword evidence="3" id="KW-1185">Reference proteome</keyword>
<gene>
    <name evidence="2" type="ORF">PSYICH_LOCUS14286</name>
</gene>
<dbReference type="PANTHER" id="PTHR46791">
    <property type="entry name" value="EXPRESSED PROTEIN"/>
    <property type="match status" value="1"/>
</dbReference>
<dbReference type="OrthoDB" id="6719269at2759"/>
<dbReference type="EMBL" id="OV651820">
    <property type="protein sequence ID" value="CAH1114742.1"/>
    <property type="molecule type" value="Genomic_DNA"/>
</dbReference>
<dbReference type="Pfam" id="PF24764">
    <property type="entry name" value="rva_4"/>
    <property type="match status" value="1"/>
</dbReference>